<keyword evidence="4" id="KW-1185">Reference proteome</keyword>
<feature type="coiled-coil region" evidence="1">
    <location>
        <begin position="336"/>
        <end position="414"/>
    </location>
</feature>
<reference evidence="3 4" key="1">
    <citation type="submission" date="2019-05" db="EMBL/GenBank/DDBJ databases">
        <authorList>
            <person name="Lee S.D."/>
        </authorList>
    </citation>
    <scope>NUCLEOTIDE SEQUENCE [LARGE SCALE GENOMIC DNA]</scope>
    <source>
        <strain evidence="3 4">GH2-6</strain>
    </source>
</reference>
<proteinExistence type="predicted"/>
<evidence type="ECO:0000313" key="3">
    <source>
        <dbReference type="EMBL" id="TNB46833.1"/>
    </source>
</evidence>
<gene>
    <name evidence="3" type="ORF">FF124_14845</name>
</gene>
<dbReference type="Proteomes" id="UP000307874">
    <property type="component" value="Unassembled WGS sequence"/>
</dbReference>
<evidence type="ECO:0000259" key="2">
    <source>
        <dbReference type="Pfam" id="PF10088"/>
    </source>
</evidence>
<evidence type="ECO:0000256" key="1">
    <source>
        <dbReference type="SAM" id="Coils"/>
    </source>
</evidence>
<comment type="caution">
    <text evidence="3">The sequence shown here is derived from an EMBL/GenBank/DDBJ whole genome shotgun (WGS) entry which is preliminary data.</text>
</comment>
<dbReference type="RefSeq" id="WP_138749272.1">
    <property type="nucleotide sequence ID" value="NZ_VCLB01000008.1"/>
</dbReference>
<dbReference type="OrthoDB" id="7888902at2"/>
<dbReference type="AlphaFoldDB" id="A0A5C4JMZ0"/>
<reference evidence="3 4" key="2">
    <citation type="submission" date="2019-06" db="EMBL/GenBank/DDBJ databases">
        <title>Martelella lutilitoris sp. nov., isolated from a tidal mudflat.</title>
        <authorList>
            <person name="Kim Y.-J."/>
        </authorList>
    </citation>
    <scope>NUCLEOTIDE SEQUENCE [LARGE SCALE GENOMIC DNA]</scope>
    <source>
        <strain evidence="3 4">GH2-6</strain>
    </source>
</reference>
<dbReference type="EMBL" id="VCLB01000008">
    <property type="protein sequence ID" value="TNB46833.1"/>
    <property type="molecule type" value="Genomic_DNA"/>
</dbReference>
<feature type="coiled-coil region" evidence="1">
    <location>
        <begin position="204"/>
        <end position="252"/>
    </location>
</feature>
<dbReference type="InterPro" id="IPR018760">
    <property type="entry name" value="DUF2326"/>
</dbReference>
<name>A0A5C4JMZ0_9HYPH</name>
<keyword evidence="1" id="KW-0175">Coiled coil</keyword>
<dbReference type="Pfam" id="PF10088">
    <property type="entry name" value="DUF2326"/>
    <property type="match status" value="1"/>
</dbReference>
<evidence type="ECO:0000313" key="4">
    <source>
        <dbReference type="Proteomes" id="UP000307874"/>
    </source>
</evidence>
<sequence>MQIERITSNQPDVFRPIDFNAGEQSDILNVIFGDVRRPKDNSRDSHNLGKTKLIEVIDFLFLSNPGKGSLFTKHVDRFQELVFLMELRLASNDFVGIRRSVAEPTIIDLIRSEERLGHDVDDPQRSWSHVGVTLERARQILDGWFAMTILGEYSYRKAITYFLRSQNDWQDELQLQKFSVGKDRDWKPFVGQLFGYDHGLLVSKYNLDTEVQELEKEHSRLEVRVDLRDADLPKVRAELAALEGSITETEDQLDRFQFDETEQRLIKELVEGIEARISELNQIAYNARYDAEQISRALEHSDRLDLDRIDDVFGEAELVFPGQLRQSYEALLSFRARITRERKAALKKRLEEINTQLEEIRAERSKLDEERRNRLVIIDSDDTIEKFKALQNSLAKLRRRRDRHQSDVDMLEELGRAARKLREKKRERDAMVDKINDMVSASSSRLMRFQALFDKYCRAVLSLEGIFSFRVNTSGNLEYEIGLGLDGRRGETSAQGDGTSYRKLLCALFDLALLRTNRGERFFQFTYHDGVLEGLDTRKKRAFLDLVRREISEGGLQYILTAISSDLPTDELGRPIPFDDAEIVLRLDDTGNDGRLFRGPAF</sequence>
<accession>A0A5C4JMZ0</accession>
<feature type="domain" description="DUF2326" evidence="2">
    <location>
        <begin position="464"/>
        <end position="598"/>
    </location>
</feature>
<organism evidence="3 4">
    <name type="scientific">Martelella lutilitoris</name>
    <dbReference type="NCBI Taxonomy" id="2583532"/>
    <lineage>
        <taxon>Bacteria</taxon>
        <taxon>Pseudomonadati</taxon>
        <taxon>Pseudomonadota</taxon>
        <taxon>Alphaproteobacteria</taxon>
        <taxon>Hyphomicrobiales</taxon>
        <taxon>Aurantimonadaceae</taxon>
        <taxon>Martelella</taxon>
    </lineage>
</organism>
<protein>
    <submittedName>
        <fullName evidence="3">DUF2326 domain-containing protein</fullName>
    </submittedName>
</protein>